<dbReference type="EMBL" id="QGNW01000085">
    <property type="protein sequence ID" value="RVW99797.1"/>
    <property type="molecule type" value="Genomic_DNA"/>
</dbReference>
<keyword evidence="1" id="KW-0732">Signal</keyword>
<dbReference type="Proteomes" id="UP000288805">
    <property type="component" value="Unassembled WGS sequence"/>
</dbReference>
<gene>
    <name evidence="3" type="primary">UTP20_2</name>
    <name evidence="3" type="ORF">CK203_029211</name>
</gene>
<dbReference type="InterPro" id="IPR052575">
    <property type="entry name" value="SSU_processome_comp_20"/>
</dbReference>
<feature type="domain" description="U3 small nucleolar RNA-associated protein 20 N-terminal" evidence="2">
    <location>
        <begin position="26"/>
        <end position="201"/>
    </location>
</feature>
<comment type="caution">
    <text evidence="3">The sequence shown here is derived from an EMBL/GenBank/DDBJ whole genome shotgun (WGS) entry which is preliminary data.</text>
</comment>
<dbReference type="PANTHER" id="PTHR17695">
    <property type="entry name" value="SMALL SUBUNIT PROCESSOME COMPONENT 20 HOMOLOG"/>
    <property type="match status" value="1"/>
</dbReference>
<protein>
    <submittedName>
        <fullName evidence="3">Small subunit processome component 20-like</fullName>
    </submittedName>
</protein>
<dbReference type="InterPro" id="IPR016024">
    <property type="entry name" value="ARM-type_fold"/>
</dbReference>
<accession>A0A438ISV3</accession>
<dbReference type="Pfam" id="PF07539">
    <property type="entry name" value="UTP20_N"/>
    <property type="match status" value="1"/>
</dbReference>
<dbReference type="PANTHER" id="PTHR17695:SF11">
    <property type="entry name" value="SMALL SUBUNIT PROCESSOME COMPONENT 20 HOMOLOG"/>
    <property type="match status" value="1"/>
</dbReference>
<name>A0A438ISV3_VITVI</name>
<evidence type="ECO:0000259" key="2">
    <source>
        <dbReference type="Pfam" id="PF07539"/>
    </source>
</evidence>
<proteinExistence type="predicted"/>
<organism evidence="3 4">
    <name type="scientific">Vitis vinifera</name>
    <name type="common">Grape</name>
    <dbReference type="NCBI Taxonomy" id="29760"/>
    <lineage>
        <taxon>Eukaryota</taxon>
        <taxon>Viridiplantae</taxon>
        <taxon>Streptophyta</taxon>
        <taxon>Embryophyta</taxon>
        <taxon>Tracheophyta</taxon>
        <taxon>Spermatophyta</taxon>
        <taxon>Magnoliopsida</taxon>
        <taxon>eudicotyledons</taxon>
        <taxon>Gunneridae</taxon>
        <taxon>Pentapetalae</taxon>
        <taxon>rosids</taxon>
        <taxon>Vitales</taxon>
        <taxon>Vitaceae</taxon>
        <taxon>Viteae</taxon>
        <taxon>Vitis</taxon>
    </lineage>
</organism>
<sequence>MILWLNELSLWLTFLDGNRKLVKYPGETELRIFKLLSKYIKDPLQARKFIDNLLPFLGKKAQNSDACVEALQVIRDIIPVSGSETSPKILNAVSPLLISAGLDMRLAICDLLGVLAETDPLVLSVAKLISELNATSVMEMGGLDYDTIVHAYEKMSMEFFYTIPENQALVILSHCVYDMSSNELILRHSAYRLLVSFVEFSIQILRLEVKSDHEMPEAMVTSIADGCWTEACIQRMINKFLLKHMADAMGKETSVQKEWIDLLREMVLKLPEVPNLHSFKILCSDDPEVDFFNNIIHLQKHRRSRALSRFRNAINAEGLPEVITNKVFVPLS</sequence>
<reference evidence="3 4" key="1">
    <citation type="journal article" date="2018" name="PLoS Genet.">
        <title>Population sequencing reveals clonal diversity and ancestral inbreeding in the grapevine cultivar Chardonnay.</title>
        <authorList>
            <person name="Roach M.J."/>
            <person name="Johnson D.L."/>
            <person name="Bohlmann J."/>
            <person name="van Vuuren H.J."/>
            <person name="Jones S.J."/>
            <person name="Pretorius I.S."/>
            <person name="Schmidt S.A."/>
            <person name="Borneman A.R."/>
        </authorList>
    </citation>
    <scope>NUCLEOTIDE SEQUENCE [LARGE SCALE GENOMIC DNA]</scope>
    <source>
        <strain evidence="4">cv. Chardonnay</strain>
        <tissue evidence="3">Leaf</tissue>
    </source>
</reference>
<evidence type="ECO:0000256" key="1">
    <source>
        <dbReference type="SAM" id="SignalP"/>
    </source>
</evidence>
<feature type="chain" id="PRO_5019376382" evidence="1">
    <location>
        <begin position="18"/>
        <end position="332"/>
    </location>
</feature>
<dbReference type="SUPFAM" id="SSF48371">
    <property type="entry name" value="ARM repeat"/>
    <property type="match status" value="1"/>
</dbReference>
<evidence type="ECO:0000313" key="3">
    <source>
        <dbReference type="EMBL" id="RVW99797.1"/>
    </source>
</evidence>
<dbReference type="AlphaFoldDB" id="A0A438ISV3"/>
<dbReference type="InterPro" id="IPR011430">
    <property type="entry name" value="UTP20_N"/>
</dbReference>
<feature type="signal peptide" evidence="1">
    <location>
        <begin position="1"/>
        <end position="17"/>
    </location>
</feature>
<evidence type="ECO:0000313" key="4">
    <source>
        <dbReference type="Proteomes" id="UP000288805"/>
    </source>
</evidence>